<dbReference type="RefSeq" id="WP_135757599.1">
    <property type="nucleotide sequence ID" value="NZ_RQHS01000019.1"/>
</dbReference>
<reference evidence="1" key="1">
    <citation type="journal article" date="2019" name="PLoS Negl. Trop. Dis.">
        <title>Revisiting the worldwide diversity of Leptospira species in the environment.</title>
        <authorList>
            <person name="Vincent A.T."/>
            <person name="Schiettekatte O."/>
            <person name="Bourhy P."/>
            <person name="Veyrier F.J."/>
            <person name="Picardeau M."/>
        </authorList>
    </citation>
    <scope>NUCLEOTIDE SEQUENCE [LARGE SCALE GENOMIC DNA]</scope>
    <source>
        <strain evidence="1">201601113</strain>
    </source>
</reference>
<dbReference type="AlphaFoldDB" id="A0A4Z1A9L5"/>
<dbReference type="Proteomes" id="UP000297241">
    <property type="component" value="Unassembled WGS sequence"/>
</dbReference>
<accession>A0A4Z1A9L5</accession>
<keyword evidence="2" id="KW-1185">Reference proteome</keyword>
<evidence type="ECO:0000313" key="1">
    <source>
        <dbReference type="EMBL" id="TGM97292.1"/>
    </source>
</evidence>
<comment type="caution">
    <text evidence="1">The sequence shown here is derived from an EMBL/GenBank/DDBJ whole genome shotgun (WGS) entry which is preliminary data.</text>
</comment>
<sequence length="336" mass="38752">MPIWNKIAALLLVSCLWTALVGCLPYIKTSSLTSEKELTRIPDQTKSEFLIDYRLTANGLLFNYSETQVTYEKVKKEKEYSISRSPDTSSKKVSCVFTRDTLEAESYWNCMLFQPLRIMGLGYAFTIPAMLIDLISLPFVVAFSGSKSETTEEVIPTKKKEIQNPKVKLKLQNEGIKFDKTFAFKDGTVEIPFSKLDANLLWRSNDETVSKIFHYYYSVVDSSGTEVIPMEVFNGLKFRDDKNFLALATKDFEKAKQTEYTKCSRKFSLDNIRDGYKYFEDSGLFLRENELVVQVILNRACYNYRGTDSFDDCVDDFKSCVSTARYIDNKNNQYRK</sequence>
<organism evidence="1 2">
    <name type="scientific">Leptospira dzoumogneensis</name>
    <dbReference type="NCBI Taxonomy" id="2484904"/>
    <lineage>
        <taxon>Bacteria</taxon>
        <taxon>Pseudomonadati</taxon>
        <taxon>Spirochaetota</taxon>
        <taxon>Spirochaetia</taxon>
        <taxon>Leptospirales</taxon>
        <taxon>Leptospiraceae</taxon>
        <taxon>Leptospira</taxon>
    </lineage>
</organism>
<name>A0A4Z1A9L5_9LEPT</name>
<dbReference type="OrthoDB" id="329061at2"/>
<dbReference type="PROSITE" id="PS51257">
    <property type="entry name" value="PROKAR_LIPOPROTEIN"/>
    <property type="match status" value="1"/>
</dbReference>
<evidence type="ECO:0008006" key="3">
    <source>
        <dbReference type="Google" id="ProtNLM"/>
    </source>
</evidence>
<dbReference type="EMBL" id="RQHS01000019">
    <property type="protein sequence ID" value="TGM97292.1"/>
    <property type="molecule type" value="Genomic_DNA"/>
</dbReference>
<gene>
    <name evidence="1" type="ORF">EHR06_14165</name>
</gene>
<protein>
    <recommendedName>
        <fullName evidence="3">Lipoprotein</fullName>
    </recommendedName>
</protein>
<proteinExistence type="predicted"/>
<evidence type="ECO:0000313" key="2">
    <source>
        <dbReference type="Proteomes" id="UP000297241"/>
    </source>
</evidence>